<feature type="compositionally biased region" description="Basic and acidic residues" evidence="8">
    <location>
        <begin position="378"/>
        <end position="396"/>
    </location>
</feature>
<evidence type="ECO:0000256" key="8">
    <source>
        <dbReference type="SAM" id="MobiDB-lite"/>
    </source>
</evidence>
<proteinExistence type="inferred from homology"/>
<dbReference type="GO" id="GO:0009060">
    <property type="term" value="P:aerobic respiration"/>
    <property type="evidence" value="ECO:0007669"/>
    <property type="project" value="UniProtKB-UniRule"/>
</dbReference>
<reference evidence="9" key="1">
    <citation type="submission" date="2021-09" db="EMBL/GenBank/DDBJ databases">
        <title>The genome of Mauremys mutica provides insights into the evolution of semi-aquatic lifestyle.</title>
        <authorList>
            <person name="Gong S."/>
            <person name="Gao Y."/>
        </authorList>
    </citation>
    <scope>NUCLEOTIDE SEQUENCE</scope>
    <source>
        <strain evidence="9">MM-2020</strain>
        <tissue evidence="9">Muscle</tissue>
    </source>
</reference>
<feature type="region of interest" description="Disordered" evidence="8">
    <location>
        <begin position="262"/>
        <end position="293"/>
    </location>
</feature>
<dbReference type="PANTHER" id="PTHR14215:SF1">
    <property type="entry name" value="MITOCHONDRIAL FISSION REGULATOR 1"/>
    <property type="match status" value="1"/>
</dbReference>
<comment type="caution">
    <text evidence="9">The sequence shown here is derived from an EMBL/GenBank/DDBJ whole genome shotgun (WGS) entry which is preliminary data.</text>
</comment>
<protein>
    <recommendedName>
        <fullName evidence="6">Mitochondrial fission regulator</fullName>
    </recommendedName>
</protein>
<feature type="region of interest" description="Disordered" evidence="8">
    <location>
        <begin position="67"/>
        <end position="110"/>
    </location>
</feature>
<gene>
    <name evidence="9" type="ORF">KIL84_011289</name>
</gene>
<comment type="subcellular location">
    <subcellularLocation>
        <location evidence="1 6">Mitochondrion</location>
    </subcellularLocation>
</comment>
<evidence type="ECO:0000256" key="5">
    <source>
        <dbReference type="ARBA" id="ARBA00037378"/>
    </source>
</evidence>
<comment type="function">
    <text evidence="6">Plays a role in mitochondrial aerobic respiration. Regulates mitochondrial organization and fission.</text>
</comment>
<feature type="compositionally biased region" description="Pro residues" evidence="8">
    <location>
        <begin position="272"/>
        <end position="289"/>
    </location>
</feature>
<feature type="coiled-coil region" evidence="7">
    <location>
        <begin position="226"/>
        <end position="253"/>
    </location>
</feature>
<dbReference type="GO" id="GO:0000266">
    <property type="term" value="P:mitochondrial fission"/>
    <property type="evidence" value="ECO:0007669"/>
    <property type="project" value="UniProtKB-UniRule"/>
</dbReference>
<evidence type="ECO:0000256" key="2">
    <source>
        <dbReference type="ARBA" id="ARBA00005807"/>
    </source>
</evidence>
<sequence length="421" mass="46017">MRGRLGPASRRRGGDWSVLCLRGSGLAVRSGRSSKWRLSRWNRGAGDRRVSAEALAGEPVSLGGDLSGSVCDSLSRESHTRPGPRSRRIRGKQPRRVRARSRGGGGDAVLWSGRSYGSSRSIVRKIGTNLSLIQCPRVRFQVTSHFAEGNHPKQLREDSVASFADVRWVAQEEGEVSTRLRSEVWSKSAPPLPHEPYCSGRPPSRQVSLPNLLQEEPAPKVVVTKNDEALQKISALENELASLRAQIAKIVILQEQQNLPAAGLSPTASAPAPVPPPPPPPPPPLPLPPSGVHRSMSAIDLIKERKGKKINAGQTLIDTGPKKPEIPNMLEILKDMNSVKLRAVKRPAEGTKCKSPDPTDPVALIAEALKKKFAYRYRSDNQSETEKQIPEPETKVTSEMMLFGPHMLKPTGKMKTLIEKS</sequence>
<dbReference type="Proteomes" id="UP000827986">
    <property type="component" value="Unassembled WGS sequence"/>
</dbReference>
<keyword evidence="4 6" id="KW-0496">Mitochondrion</keyword>
<dbReference type="EMBL" id="JAHDVG010000474">
    <property type="protein sequence ID" value="KAH1177587.1"/>
    <property type="molecule type" value="Genomic_DNA"/>
</dbReference>
<evidence type="ECO:0000256" key="4">
    <source>
        <dbReference type="ARBA" id="ARBA00023128"/>
    </source>
</evidence>
<comment type="function">
    <text evidence="5">May play a role in mitochondrial aerobic respiration. May also regulate mitochondrial organization and fission.</text>
</comment>
<comment type="similarity">
    <text evidence="2 6">Belongs to the MTFR1 family.</text>
</comment>
<dbReference type="InterPro" id="IPR007972">
    <property type="entry name" value="Mtfr1"/>
</dbReference>
<keyword evidence="7" id="KW-0175">Coiled coil</keyword>
<evidence type="ECO:0000256" key="1">
    <source>
        <dbReference type="ARBA" id="ARBA00004173"/>
    </source>
</evidence>
<name>A0A9D3XDH6_9SAUR</name>
<organism evidence="9 10">
    <name type="scientific">Mauremys mutica</name>
    <name type="common">yellowpond turtle</name>
    <dbReference type="NCBI Taxonomy" id="74926"/>
    <lineage>
        <taxon>Eukaryota</taxon>
        <taxon>Metazoa</taxon>
        <taxon>Chordata</taxon>
        <taxon>Craniata</taxon>
        <taxon>Vertebrata</taxon>
        <taxon>Euteleostomi</taxon>
        <taxon>Archelosauria</taxon>
        <taxon>Testudinata</taxon>
        <taxon>Testudines</taxon>
        <taxon>Cryptodira</taxon>
        <taxon>Durocryptodira</taxon>
        <taxon>Testudinoidea</taxon>
        <taxon>Geoemydidae</taxon>
        <taxon>Geoemydinae</taxon>
        <taxon>Mauremys</taxon>
    </lineage>
</organism>
<accession>A0A9D3XDH6</accession>
<feature type="region of interest" description="Disordered" evidence="8">
    <location>
        <begin position="378"/>
        <end position="421"/>
    </location>
</feature>
<feature type="region of interest" description="Disordered" evidence="8">
    <location>
        <begin position="187"/>
        <end position="206"/>
    </location>
</feature>
<dbReference type="Pfam" id="PF05308">
    <property type="entry name" value="Mito_fiss_reg"/>
    <property type="match status" value="1"/>
</dbReference>
<feature type="compositionally biased region" description="Basic residues" evidence="8">
    <location>
        <begin position="82"/>
        <end position="101"/>
    </location>
</feature>
<evidence type="ECO:0000313" key="10">
    <source>
        <dbReference type="Proteomes" id="UP000827986"/>
    </source>
</evidence>
<evidence type="ECO:0000256" key="7">
    <source>
        <dbReference type="SAM" id="Coils"/>
    </source>
</evidence>
<keyword evidence="3" id="KW-0809">Transit peptide</keyword>
<evidence type="ECO:0000256" key="6">
    <source>
        <dbReference type="RuleBase" id="RU369053"/>
    </source>
</evidence>
<evidence type="ECO:0000256" key="3">
    <source>
        <dbReference type="ARBA" id="ARBA00022946"/>
    </source>
</evidence>
<keyword evidence="10" id="KW-1185">Reference proteome</keyword>
<dbReference type="PANTHER" id="PTHR14215">
    <property type="entry name" value="PROTEIN OF UNKNOWN FUNCTION DUF729"/>
    <property type="match status" value="1"/>
</dbReference>
<dbReference type="GO" id="GO:0005739">
    <property type="term" value="C:mitochondrion"/>
    <property type="evidence" value="ECO:0007669"/>
    <property type="project" value="UniProtKB-SubCell"/>
</dbReference>
<dbReference type="AlphaFoldDB" id="A0A9D3XDH6"/>
<evidence type="ECO:0000313" key="9">
    <source>
        <dbReference type="EMBL" id="KAH1177587.1"/>
    </source>
</evidence>